<reference evidence="5 6" key="1">
    <citation type="submission" date="2016-10" db="EMBL/GenBank/DDBJ databases">
        <authorList>
            <person name="de Groot N.N."/>
        </authorList>
    </citation>
    <scope>NUCLEOTIDE SEQUENCE [LARGE SCALE GENOMIC DNA]</scope>
    <source>
        <strain evidence="5 6">R5</strain>
    </source>
</reference>
<feature type="domain" description="Bacterial surface antigen (D15)" evidence="4">
    <location>
        <begin position="359"/>
        <end position="674"/>
    </location>
</feature>
<dbReference type="Pfam" id="PF01103">
    <property type="entry name" value="Omp85"/>
    <property type="match status" value="1"/>
</dbReference>
<proteinExistence type="predicted"/>
<dbReference type="AlphaFoldDB" id="A0A1G7KWA8"/>
<evidence type="ECO:0000259" key="4">
    <source>
        <dbReference type="Pfam" id="PF01103"/>
    </source>
</evidence>
<evidence type="ECO:0000313" key="5">
    <source>
        <dbReference type="EMBL" id="SDF41493.1"/>
    </source>
</evidence>
<dbReference type="InterPro" id="IPR039910">
    <property type="entry name" value="D15-like"/>
</dbReference>
<protein>
    <submittedName>
        <fullName evidence="5">Autotransporter secretion outer membrane protein TamA</fullName>
    </submittedName>
</protein>
<accession>A0A1G7KWA8</accession>
<name>A0A1G7KWA8_9BRAD</name>
<keyword evidence="3" id="KW-0472">Membrane</keyword>
<dbReference type="GO" id="GO:0019867">
    <property type="term" value="C:outer membrane"/>
    <property type="evidence" value="ECO:0007669"/>
    <property type="project" value="InterPro"/>
</dbReference>
<keyword evidence="2" id="KW-1134">Transmembrane beta strand</keyword>
<dbReference type="Gene3D" id="3.10.20.310">
    <property type="entry name" value="membrane protein fhac"/>
    <property type="match status" value="1"/>
</dbReference>
<dbReference type="PANTHER" id="PTHR12815:SF42">
    <property type="entry name" value="BACTERIAL SURFACE ANTIGEN (D15) DOMAIN-CONTAINING PROTEIN"/>
    <property type="match status" value="1"/>
</dbReference>
<dbReference type="Gene3D" id="2.40.160.50">
    <property type="entry name" value="membrane protein fhac: a member of the omp85/tpsb transporter family"/>
    <property type="match status" value="1"/>
</dbReference>
<evidence type="ECO:0000256" key="1">
    <source>
        <dbReference type="ARBA" id="ARBA00004370"/>
    </source>
</evidence>
<comment type="subcellular location">
    <subcellularLocation>
        <location evidence="1">Membrane</location>
    </subcellularLocation>
</comment>
<dbReference type="EMBL" id="FMZW01000055">
    <property type="protein sequence ID" value="SDF41493.1"/>
    <property type="molecule type" value="Genomic_DNA"/>
</dbReference>
<keyword evidence="2" id="KW-0812">Transmembrane</keyword>
<sequence>MVQRCPPPLPGRARRRYFIAAARRVLRSACVAVVGCSLCEQAHALDFFGLFGSDDPPPVSATTLSYRLEIEAKTPEGKNDSDAEQALRDAAGTYRLRQEPPPDGEGLARRLQADINPLLDALWGLGRYNAQIDVTIDGVPISLDEIGLAAAARRADSFRNRTVVPVKVIARLGPLFKLRAVDVDYPRDQAPQGLPRRAFALKSGDPAISADLRAAQVKLVDWFRSNGHPLAKVADVKATVDHGAAAMDLRLRVEAGPKAGIGAVTISGGDVDPRVVATHVYLREGEPYSPERLALAKTSIAKIPAIGGIRVREADQLDENGNLPVFIDLTERPRHAVGLSAKYSTVDGPGIAGYYEDRNIFGGGERLRLEASASLLQRIDGTSFTGFNNLSGSDFGARFTGTFIKPGLFGTANDLLIEATAFRERVGNNDLGGYTDDTVRGTFGVIHRFSEAASLQAGLQVEQSKSQDVLGRVDATLIGFTATGRYDTTDNPLDPTRGVRLSATVNAYPKLMGSTIDLFEARVAGSAYYALDEQADYVLAGRLAAGSLAGAPLDQIPDAHRFFAGGGGSVRGYGFNTISPMMFGQITGGRSLIEGSAEVRVRITPTIGLVPFFDFGTASRSSLPGFDDYVGYGAGLGLRYLTPVGPIRLDVATPLNPRPGDSRYAIYVSIGQAF</sequence>
<evidence type="ECO:0000256" key="3">
    <source>
        <dbReference type="ARBA" id="ARBA00023136"/>
    </source>
</evidence>
<evidence type="ECO:0000313" key="6">
    <source>
        <dbReference type="Proteomes" id="UP000199245"/>
    </source>
</evidence>
<organism evidence="5 6">
    <name type="scientific">Bradyrhizobium brasilense</name>
    <dbReference type="NCBI Taxonomy" id="1419277"/>
    <lineage>
        <taxon>Bacteria</taxon>
        <taxon>Pseudomonadati</taxon>
        <taxon>Pseudomonadota</taxon>
        <taxon>Alphaproteobacteria</taxon>
        <taxon>Hyphomicrobiales</taxon>
        <taxon>Nitrobacteraceae</taxon>
        <taxon>Bradyrhizobium</taxon>
    </lineage>
</organism>
<dbReference type="Proteomes" id="UP000199245">
    <property type="component" value="Unassembled WGS sequence"/>
</dbReference>
<gene>
    <name evidence="5" type="ORF">SAMN05216337_10552</name>
</gene>
<dbReference type="InterPro" id="IPR000184">
    <property type="entry name" value="Bac_surfAg_D15"/>
</dbReference>
<dbReference type="PANTHER" id="PTHR12815">
    <property type="entry name" value="SORTING AND ASSEMBLY MACHINERY SAMM50 PROTEIN FAMILY MEMBER"/>
    <property type="match status" value="1"/>
</dbReference>
<evidence type="ECO:0000256" key="2">
    <source>
        <dbReference type="ARBA" id="ARBA00022452"/>
    </source>
</evidence>